<gene>
    <name evidence="1" type="ORF">DF182_29720</name>
</gene>
<reference evidence="1 2" key="1">
    <citation type="submission" date="2018-05" db="EMBL/GenBank/DDBJ databases">
        <title>Chitinophaga sp. K3CV102501T nov., isolated from isolated from a monsoon evergreen broad-leaved forest soil.</title>
        <authorList>
            <person name="Lv Y."/>
        </authorList>
    </citation>
    <scope>NUCLEOTIDE SEQUENCE [LARGE SCALE GENOMIC DNA]</scope>
    <source>
        <strain evidence="1 2">GDMCC 1.1325</strain>
    </source>
</reference>
<evidence type="ECO:0008006" key="3">
    <source>
        <dbReference type="Google" id="ProtNLM"/>
    </source>
</evidence>
<dbReference type="Pfam" id="PF05139">
    <property type="entry name" value="Erythro_esteras"/>
    <property type="match status" value="1"/>
</dbReference>
<name>A0A365XY57_9BACT</name>
<dbReference type="Gene3D" id="3.40.1660.10">
    <property type="entry name" value="EreA-like (biosynthetic domain)"/>
    <property type="match status" value="1"/>
</dbReference>
<comment type="caution">
    <text evidence="1">The sequence shown here is derived from an EMBL/GenBank/DDBJ whole genome shotgun (WGS) entry which is preliminary data.</text>
</comment>
<dbReference type="EMBL" id="QFFJ01000002">
    <property type="protein sequence ID" value="RBL90634.1"/>
    <property type="molecule type" value="Genomic_DNA"/>
</dbReference>
<dbReference type="Gene3D" id="1.20.1440.30">
    <property type="entry name" value="Biosynthetic Protein domain"/>
    <property type="match status" value="1"/>
</dbReference>
<dbReference type="CDD" id="cd14728">
    <property type="entry name" value="Ere-like"/>
    <property type="match status" value="1"/>
</dbReference>
<dbReference type="GO" id="GO:0046677">
    <property type="term" value="P:response to antibiotic"/>
    <property type="evidence" value="ECO:0007669"/>
    <property type="project" value="InterPro"/>
</dbReference>
<proteinExistence type="predicted"/>
<dbReference type="AlphaFoldDB" id="A0A365XY57"/>
<dbReference type="Gene3D" id="3.30.1870.10">
    <property type="entry name" value="EreA-like, domain 2"/>
    <property type="match status" value="1"/>
</dbReference>
<dbReference type="SUPFAM" id="SSF159501">
    <property type="entry name" value="EreA/ChaN-like"/>
    <property type="match status" value="1"/>
</dbReference>
<keyword evidence="2" id="KW-1185">Reference proteome</keyword>
<protein>
    <recommendedName>
        <fullName evidence="3">Erythromycin esterase</fullName>
    </recommendedName>
</protein>
<dbReference type="PANTHER" id="PTHR31299:SF0">
    <property type="entry name" value="ESTERASE, PUTATIVE (AFU_ORTHOLOGUE AFUA_1G05850)-RELATED"/>
    <property type="match status" value="1"/>
</dbReference>
<dbReference type="OrthoDB" id="9810066at2"/>
<dbReference type="PROSITE" id="PS51257">
    <property type="entry name" value="PROKAR_LIPOPROTEIN"/>
    <property type="match status" value="1"/>
</dbReference>
<evidence type="ECO:0000313" key="2">
    <source>
        <dbReference type="Proteomes" id="UP000253410"/>
    </source>
</evidence>
<dbReference type="Proteomes" id="UP000253410">
    <property type="component" value="Unassembled WGS sequence"/>
</dbReference>
<dbReference type="InterPro" id="IPR007815">
    <property type="entry name" value="Emycin_Estase"/>
</dbReference>
<organism evidence="1 2">
    <name type="scientific">Chitinophaga flava</name>
    <dbReference type="NCBI Taxonomy" id="2259036"/>
    <lineage>
        <taxon>Bacteria</taxon>
        <taxon>Pseudomonadati</taxon>
        <taxon>Bacteroidota</taxon>
        <taxon>Chitinophagia</taxon>
        <taxon>Chitinophagales</taxon>
        <taxon>Chitinophagaceae</taxon>
        <taxon>Chitinophaga</taxon>
    </lineage>
</organism>
<accession>A0A365XY57</accession>
<sequence>MSQKRHPCIQSFYLLTTMLIRKLLGTTVLALMTSCSFTYAQTSNLEHVSVLQSIDPANDNYADLEGLRQAIGKSRIVLLGEQTHGEASTFLAKTRMIKFLHEKMGFDVLAFESGFYDCARIWENTLHGSPFAKELPGSLFYMYATSKQMTPLFDYIQANVKSASPLTVAGFESQHTGQYAKQQLFPDFEQFLKQQHPALLDDNWALFRRVSLATFPSNTYRPTAEEQQIFFKELDKLKTALSGSKNKSTHFTTSPGFWYQVTCSIESQAKRYWGLTTGNELSVRDKQMADNLIWLAEKAFPGKKIIVWAHNIHIAKNTSELEFHTGGPVPFLQTLVPMGATVSRHFGKDAYAIGFSGAAGNYIDYTNDKLTAVPAPQPASVEAQFTGYQHAFIDYRTAKGWLQQPQQATLFDFTPLKGTWPHVFDGLVFIRTSVPVDR</sequence>
<evidence type="ECO:0000313" key="1">
    <source>
        <dbReference type="EMBL" id="RBL90634.1"/>
    </source>
</evidence>
<dbReference type="PANTHER" id="PTHR31299">
    <property type="entry name" value="ESTERASE, PUTATIVE (AFU_ORTHOLOGUE AFUA_1G05850)-RELATED"/>
    <property type="match status" value="1"/>
</dbReference>
<dbReference type="InterPro" id="IPR052036">
    <property type="entry name" value="Hydrolase/PRTase-associated"/>
</dbReference>